<dbReference type="OrthoDB" id="9771666at2"/>
<reference evidence="3 4" key="1">
    <citation type="submission" date="2016-12" db="EMBL/GenBank/DDBJ databases">
        <title>Izhakiella australiana sp. nov. of genus Izhakiella isolated from Australian desert.</title>
        <authorList>
            <person name="Ji M."/>
        </authorList>
    </citation>
    <scope>NUCLEOTIDE SEQUENCE [LARGE SCALE GENOMIC DNA]</scope>
    <source>
        <strain evidence="3 4">D4N98</strain>
    </source>
</reference>
<evidence type="ECO:0000259" key="2">
    <source>
        <dbReference type="Pfam" id="PF20434"/>
    </source>
</evidence>
<dbReference type="STRING" id="1926881.BTJ39_17890"/>
<keyword evidence="1 3" id="KW-0378">Hydrolase</keyword>
<dbReference type="AlphaFoldDB" id="A0A1S8YHK8"/>
<gene>
    <name evidence="3" type="ORF">BTJ39_17890</name>
</gene>
<dbReference type="PANTHER" id="PTHR48081">
    <property type="entry name" value="AB HYDROLASE SUPERFAMILY PROTEIN C4A8.06C"/>
    <property type="match status" value="1"/>
</dbReference>
<sequence length="301" mass="33322">MKAEIFNIWPQGDAPGAGESRAQPRIVDLAKEYEPYNRAAYGVRCPEIALYHPDESNALNITLLVAPGGAFEKVMIDKEGSALATFFTSMGYHLAVMTYRLPEDGHHEGPDAPVADAQRAIRLLRERASRGLNGHRIVMMGFSAGGHVAASLGNRFDEKLYPVQDAADALAARPDAQVLVYPVISMREGLTHEASRLRLLGKNPTQREIDAYSMESCVTPQTPQTLLIHAVDDSAVPINNSMVMFSALREKNIPAELHFYEQGGHGFGIRNVVDKPLASWPMLVTEWLRSRHWTTRPRLVV</sequence>
<protein>
    <submittedName>
        <fullName evidence="3">Alpha/beta hydrolase</fullName>
    </submittedName>
</protein>
<evidence type="ECO:0000313" key="4">
    <source>
        <dbReference type="Proteomes" id="UP000190667"/>
    </source>
</evidence>
<dbReference type="Gene3D" id="3.40.50.1820">
    <property type="entry name" value="alpha/beta hydrolase"/>
    <property type="match status" value="1"/>
</dbReference>
<organism evidence="3 4">
    <name type="scientific">Izhakiella australiensis</name>
    <dbReference type="NCBI Taxonomy" id="1926881"/>
    <lineage>
        <taxon>Bacteria</taxon>
        <taxon>Pseudomonadati</taxon>
        <taxon>Pseudomonadota</taxon>
        <taxon>Gammaproteobacteria</taxon>
        <taxon>Enterobacterales</taxon>
        <taxon>Erwiniaceae</taxon>
        <taxon>Izhakiella</taxon>
    </lineage>
</organism>
<keyword evidence="4" id="KW-1185">Reference proteome</keyword>
<dbReference type="GO" id="GO:0016787">
    <property type="term" value="F:hydrolase activity"/>
    <property type="evidence" value="ECO:0007669"/>
    <property type="project" value="UniProtKB-KW"/>
</dbReference>
<accession>A0A1S8YHK8</accession>
<evidence type="ECO:0000313" key="3">
    <source>
        <dbReference type="EMBL" id="OON38530.1"/>
    </source>
</evidence>
<proteinExistence type="predicted"/>
<dbReference type="SUPFAM" id="SSF53474">
    <property type="entry name" value="alpha/beta-Hydrolases"/>
    <property type="match status" value="1"/>
</dbReference>
<dbReference type="PANTHER" id="PTHR48081:SF6">
    <property type="entry name" value="PEPTIDASE S9 PROLYL OLIGOPEPTIDASE CATALYTIC DOMAIN-CONTAINING PROTEIN"/>
    <property type="match status" value="1"/>
</dbReference>
<name>A0A1S8YHK8_9GAMM</name>
<comment type="caution">
    <text evidence="3">The sequence shown here is derived from an EMBL/GenBank/DDBJ whole genome shotgun (WGS) entry which is preliminary data.</text>
</comment>
<dbReference type="Pfam" id="PF20434">
    <property type="entry name" value="BD-FAE"/>
    <property type="match status" value="1"/>
</dbReference>
<dbReference type="InterPro" id="IPR029058">
    <property type="entry name" value="AB_hydrolase_fold"/>
</dbReference>
<feature type="domain" description="BD-FAE-like" evidence="2">
    <location>
        <begin position="50"/>
        <end position="248"/>
    </location>
</feature>
<dbReference type="InterPro" id="IPR050300">
    <property type="entry name" value="GDXG_lipolytic_enzyme"/>
</dbReference>
<evidence type="ECO:0000256" key="1">
    <source>
        <dbReference type="ARBA" id="ARBA00022801"/>
    </source>
</evidence>
<dbReference type="InterPro" id="IPR049492">
    <property type="entry name" value="BD-FAE-like_dom"/>
</dbReference>
<dbReference type="EMBL" id="MRUL01000015">
    <property type="protein sequence ID" value="OON38530.1"/>
    <property type="molecule type" value="Genomic_DNA"/>
</dbReference>
<dbReference type="RefSeq" id="WP_078004051.1">
    <property type="nucleotide sequence ID" value="NZ_MRUL01000015.1"/>
</dbReference>
<dbReference type="Proteomes" id="UP000190667">
    <property type="component" value="Unassembled WGS sequence"/>
</dbReference>